<dbReference type="PROSITE" id="PS51257">
    <property type="entry name" value="PROKAR_LIPOPROTEIN"/>
    <property type="match status" value="1"/>
</dbReference>
<comment type="caution">
    <text evidence="3">The sequence shown here is derived from an EMBL/GenBank/DDBJ whole genome shotgun (WGS) entry which is preliminary data.</text>
</comment>
<gene>
    <name evidence="3" type="ORF">AW736_14500</name>
</gene>
<keyword evidence="4" id="KW-1185">Reference proteome</keyword>
<evidence type="ECO:0000313" key="4">
    <source>
        <dbReference type="Proteomes" id="UP000078486"/>
    </source>
</evidence>
<evidence type="ECO:0008006" key="5">
    <source>
        <dbReference type="Google" id="ProtNLM"/>
    </source>
</evidence>
<evidence type="ECO:0000313" key="3">
    <source>
        <dbReference type="EMBL" id="OAM89165.1"/>
    </source>
</evidence>
<feature type="chain" id="PRO_5008088921" description="DUF4142 domain-containing protein" evidence="2">
    <location>
        <begin position="24"/>
        <end position="196"/>
    </location>
</feature>
<keyword evidence="2" id="KW-0732">Signal</keyword>
<dbReference type="AlphaFoldDB" id="A0A178IIW5"/>
<proteinExistence type="predicted"/>
<sequence>MRHFPVMLSRRAFHFLTPALLLAALVAGGCGKPPYDTPVKAESVEQLNVSISFLARQLGAAETQEIHACLDEIRLSLMQLQGAGGPAAINRALCQNVNGLPLKSIVALGYELRIDRLEQEKAALVEDLAYKEKLRTSPGDTASATTLANLKIVGREQLEKINDRIEQSKKRLEAFRQQHNLGGHPAAKPIPDKSNA</sequence>
<organism evidence="3 4">
    <name type="scientific">Termitidicoccus mucosus</name>
    <dbReference type="NCBI Taxonomy" id="1184151"/>
    <lineage>
        <taxon>Bacteria</taxon>
        <taxon>Pseudomonadati</taxon>
        <taxon>Verrucomicrobiota</taxon>
        <taxon>Opitutia</taxon>
        <taxon>Opitutales</taxon>
        <taxon>Opitutaceae</taxon>
        <taxon>Termitidicoccus</taxon>
    </lineage>
</organism>
<reference evidence="3 4" key="1">
    <citation type="submission" date="2016-01" db="EMBL/GenBank/DDBJ databases">
        <title>High potential of lignocellulose degradation of a new Verrucomicrobia species.</title>
        <authorList>
            <person name="Wang Y."/>
            <person name="Shi Y."/>
            <person name="Qiu Z."/>
            <person name="Liu S."/>
            <person name="Yang H."/>
        </authorList>
    </citation>
    <scope>NUCLEOTIDE SEQUENCE [LARGE SCALE GENOMIC DNA]</scope>
    <source>
        <strain evidence="3 4">TSB47</strain>
    </source>
</reference>
<dbReference type="Proteomes" id="UP000078486">
    <property type="component" value="Unassembled WGS sequence"/>
</dbReference>
<name>A0A178IIW5_9BACT</name>
<evidence type="ECO:0000256" key="1">
    <source>
        <dbReference type="SAM" id="MobiDB-lite"/>
    </source>
</evidence>
<protein>
    <recommendedName>
        <fullName evidence="5">DUF4142 domain-containing protein</fullName>
    </recommendedName>
</protein>
<feature type="signal peptide" evidence="2">
    <location>
        <begin position="1"/>
        <end position="23"/>
    </location>
</feature>
<evidence type="ECO:0000256" key="2">
    <source>
        <dbReference type="SAM" id="SignalP"/>
    </source>
</evidence>
<feature type="region of interest" description="Disordered" evidence="1">
    <location>
        <begin position="172"/>
        <end position="196"/>
    </location>
</feature>
<accession>A0A178IIW5</accession>
<dbReference type="EMBL" id="LRRQ01000103">
    <property type="protein sequence ID" value="OAM89165.1"/>
    <property type="molecule type" value="Genomic_DNA"/>
</dbReference>